<protein>
    <submittedName>
        <fullName evidence="1">Uncharacterized protein</fullName>
    </submittedName>
</protein>
<keyword evidence="2" id="KW-1185">Reference proteome</keyword>
<dbReference type="OMA" id="ASCLINH"/>
<comment type="caution">
    <text evidence="1">The sequence shown here is derived from an EMBL/GenBank/DDBJ whole genome shotgun (WGS) entry which is preliminary data.</text>
</comment>
<proteinExistence type="predicted"/>
<dbReference type="InterPro" id="IPR037489">
    <property type="entry name" value="RAD52-like"/>
</dbReference>
<sequence>MDASCLINHLNVPSTHYPARSRSVLRLSHSMVGASYTSKSVRLDLKALDKSGRGVLGIKASEKDKGSYSGNKGTPYTNYVVSLDNPPASFYIIRPLIEILRDLNKRVPDKIVKIKEEGGSQIKYIPWYHANRMLSFYAPGWLGEIRNVTFSDDGRSVSVVYRVTIRGSDGE</sequence>
<dbReference type="EMBL" id="JAHRHJ020000001">
    <property type="protein sequence ID" value="KAH9330455.1"/>
    <property type="molecule type" value="Genomic_DNA"/>
</dbReference>
<evidence type="ECO:0000313" key="1">
    <source>
        <dbReference type="EMBL" id="KAH9330455.1"/>
    </source>
</evidence>
<feature type="non-terminal residue" evidence="1">
    <location>
        <position position="1"/>
    </location>
</feature>
<dbReference type="Proteomes" id="UP000824469">
    <property type="component" value="Unassembled WGS sequence"/>
</dbReference>
<dbReference type="AlphaFoldDB" id="A0AA38LPY9"/>
<evidence type="ECO:0000313" key="2">
    <source>
        <dbReference type="Proteomes" id="UP000824469"/>
    </source>
</evidence>
<organism evidence="1 2">
    <name type="scientific">Taxus chinensis</name>
    <name type="common">Chinese yew</name>
    <name type="synonym">Taxus wallichiana var. chinensis</name>
    <dbReference type="NCBI Taxonomy" id="29808"/>
    <lineage>
        <taxon>Eukaryota</taxon>
        <taxon>Viridiplantae</taxon>
        <taxon>Streptophyta</taxon>
        <taxon>Embryophyta</taxon>
        <taxon>Tracheophyta</taxon>
        <taxon>Spermatophyta</taxon>
        <taxon>Pinopsida</taxon>
        <taxon>Pinidae</taxon>
        <taxon>Conifers II</taxon>
        <taxon>Cupressales</taxon>
        <taxon>Taxaceae</taxon>
        <taxon>Taxus</taxon>
    </lineage>
</organism>
<accession>A0AA38LPY9</accession>
<dbReference type="PANTHER" id="PTHR34050:SF3">
    <property type="entry name" value="DNA REPAIR RAD52-LIKE PROTEIN 2, CHLOROPLASTIC"/>
    <property type="match status" value="1"/>
</dbReference>
<gene>
    <name evidence="1" type="ORF">KI387_002563</name>
</gene>
<dbReference type="PANTHER" id="PTHR34050">
    <property type="entry name" value="DNA REPAIR RAD52-LIKE PROTEIN 2, CHLOROPLASTIC"/>
    <property type="match status" value="1"/>
</dbReference>
<dbReference type="GO" id="GO:0003677">
    <property type="term" value="F:DNA binding"/>
    <property type="evidence" value="ECO:0007669"/>
    <property type="project" value="InterPro"/>
</dbReference>
<reference evidence="1 2" key="1">
    <citation type="journal article" date="2021" name="Nat. Plants">
        <title>The Taxus genome provides insights into paclitaxel biosynthesis.</title>
        <authorList>
            <person name="Xiong X."/>
            <person name="Gou J."/>
            <person name="Liao Q."/>
            <person name="Li Y."/>
            <person name="Zhou Q."/>
            <person name="Bi G."/>
            <person name="Li C."/>
            <person name="Du R."/>
            <person name="Wang X."/>
            <person name="Sun T."/>
            <person name="Guo L."/>
            <person name="Liang H."/>
            <person name="Lu P."/>
            <person name="Wu Y."/>
            <person name="Zhang Z."/>
            <person name="Ro D.K."/>
            <person name="Shang Y."/>
            <person name="Huang S."/>
            <person name="Yan J."/>
        </authorList>
    </citation>
    <scope>NUCLEOTIDE SEQUENCE [LARGE SCALE GENOMIC DNA]</scope>
    <source>
        <strain evidence="1">Ta-2019</strain>
    </source>
</reference>
<dbReference type="GO" id="GO:0000724">
    <property type="term" value="P:double-strand break repair via homologous recombination"/>
    <property type="evidence" value="ECO:0007669"/>
    <property type="project" value="InterPro"/>
</dbReference>
<name>A0AA38LPY9_TAXCH</name>